<feature type="non-terminal residue" evidence="1">
    <location>
        <position position="1"/>
    </location>
</feature>
<dbReference type="AlphaFoldDB" id="G9LNU1"/>
<proteinExistence type="evidence at transcript level"/>
<gene>
    <name evidence="1" type="primary">MAP3</name>
</gene>
<dbReference type="EMBL" id="JQ061173">
    <property type="protein sequence ID" value="AEV54556.1"/>
    <property type="molecule type" value="mRNA"/>
</dbReference>
<protein>
    <submittedName>
        <fullName evidence="1">Mucus-associated protein 3</fullName>
    </submittedName>
</protein>
<name>G9LNU1_HALAI</name>
<accession>G9LNU1</accession>
<organism evidence="1">
    <name type="scientific">Haliotis asinina</name>
    <name type="common">Donkey's ear abalone</name>
    <name type="synonym">Ass's ear abalone</name>
    <dbReference type="NCBI Taxonomy" id="109174"/>
    <lineage>
        <taxon>Eukaryota</taxon>
        <taxon>Metazoa</taxon>
        <taxon>Spiralia</taxon>
        <taxon>Lophotrochozoa</taxon>
        <taxon>Mollusca</taxon>
        <taxon>Gastropoda</taxon>
        <taxon>Vetigastropoda</taxon>
        <taxon>Lepetellida</taxon>
        <taxon>Haliotoidea</taxon>
        <taxon>Haliotidae</taxon>
        <taxon>Haliotis</taxon>
    </lineage>
</organism>
<reference evidence="1" key="1">
    <citation type="journal article" date="2012" name="FEBS J.">
        <title>Characterization of mucus-associated proteins from abalone (Haliotis) - candidates for chemical signaling.</title>
        <authorList>
            <person name="Kuanpradit C."/>
            <person name="Stewart M.J."/>
            <person name="York P.S."/>
            <person name="Degnan B.M."/>
            <person name="Sobhon P."/>
            <person name="Hanna P.J."/>
            <person name="Chavadej J."/>
            <person name="Cummins S.F."/>
        </authorList>
    </citation>
    <scope>NUCLEOTIDE SEQUENCE</scope>
</reference>
<sequence length="120" mass="13134">LASMNEIRKANNEPDLIWDAFDMREADGITESCENQRMPQVTSAIFSHGTDVDDAIAKAIATWSDNPSALKEITSTASRVGCSVQELCPMIGGEVEPVYVACKSLNQKMARTHKIRPPNP</sequence>
<evidence type="ECO:0000313" key="1">
    <source>
        <dbReference type="EMBL" id="AEV54556.1"/>
    </source>
</evidence>